<dbReference type="KEGG" id="spap:H3Z74_24205"/>
<feature type="transmembrane region" description="Helical" evidence="1">
    <location>
        <begin position="87"/>
        <end position="106"/>
    </location>
</feature>
<keyword evidence="1" id="KW-1133">Transmembrane helix</keyword>
<feature type="transmembrane region" description="Helical" evidence="1">
    <location>
        <begin position="49"/>
        <end position="75"/>
    </location>
</feature>
<keyword evidence="1" id="KW-0812">Transmembrane</keyword>
<evidence type="ECO:0000313" key="3">
    <source>
        <dbReference type="Proteomes" id="UP000516148"/>
    </source>
</evidence>
<dbReference type="InterPro" id="IPR013901">
    <property type="entry name" value="Anthrone_oxy"/>
</dbReference>
<name>A0A7H0LJ31_9SPHN</name>
<accession>A0A7H0LJ31</accession>
<evidence type="ECO:0000256" key="1">
    <source>
        <dbReference type="SAM" id="Phobius"/>
    </source>
</evidence>
<gene>
    <name evidence="2" type="ORF">H3Z74_24205</name>
</gene>
<dbReference type="Proteomes" id="UP000516148">
    <property type="component" value="Chromosome"/>
</dbReference>
<dbReference type="EMBL" id="CP061038">
    <property type="protein sequence ID" value="QNQ09684.1"/>
    <property type="molecule type" value="Genomic_DNA"/>
</dbReference>
<evidence type="ECO:0000313" key="2">
    <source>
        <dbReference type="EMBL" id="QNQ09684.1"/>
    </source>
</evidence>
<dbReference type="AlphaFoldDB" id="A0A7H0LJ31"/>
<dbReference type="RefSeq" id="WP_187761994.1">
    <property type="nucleotide sequence ID" value="NZ_CP061038.1"/>
</dbReference>
<feature type="transmembrane region" description="Helical" evidence="1">
    <location>
        <begin position="135"/>
        <end position="156"/>
    </location>
</feature>
<proteinExistence type="predicted"/>
<sequence length="158" mass="17063">MKTIPSLLLIVAAIATALNAGVFYAFSSFVMAGLGRIPPEQGANAMNGINVTAVMAPFMILFMGATLLCLGLAGWSLFSFAALDSKLILAASLIYVIGCFGVTMMFNVPLNNQLAAAPPTEIVAVWQTYLRDWVLWNHVRTILPTLSALLYIIVLIRR</sequence>
<keyword evidence="1" id="KW-0472">Membrane</keyword>
<keyword evidence="3" id="KW-1185">Reference proteome</keyword>
<organism evidence="2 3">
    <name type="scientific">Sphingomonas alpina</name>
    <dbReference type="NCBI Taxonomy" id="653931"/>
    <lineage>
        <taxon>Bacteria</taxon>
        <taxon>Pseudomonadati</taxon>
        <taxon>Pseudomonadota</taxon>
        <taxon>Alphaproteobacteria</taxon>
        <taxon>Sphingomonadales</taxon>
        <taxon>Sphingomonadaceae</taxon>
        <taxon>Sphingomonas</taxon>
    </lineage>
</organism>
<reference evidence="2 3" key="1">
    <citation type="submission" date="2020-09" db="EMBL/GenBank/DDBJ databases">
        <title>Sphingomonas sp., a new species isolated from pork steak.</title>
        <authorList>
            <person name="Heidler von Heilborn D."/>
        </authorList>
    </citation>
    <scope>NUCLEOTIDE SEQUENCE [LARGE SCALE GENOMIC DNA]</scope>
    <source>
        <strain evidence="3">S8-3T</strain>
    </source>
</reference>
<dbReference type="Pfam" id="PF08592">
    <property type="entry name" value="Anthrone_oxy"/>
    <property type="match status" value="1"/>
</dbReference>
<protein>
    <submittedName>
        <fullName evidence="2">DUF1772 domain-containing protein</fullName>
    </submittedName>
</protein>